<dbReference type="SUPFAM" id="SSF81382">
    <property type="entry name" value="Skp1 dimerisation domain-like"/>
    <property type="match status" value="1"/>
</dbReference>
<keyword evidence="7" id="KW-1185">Reference proteome</keyword>
<dbReference type="Proteomes" id="UP001162131">
    <property type="component" value="Unassembled WGS sequence"/>
</dbReference>
<organism evidence="6 7">
    <name type="scientific">Blepharisma stoltei</name>
    <dbReference type="NCBI Taxonomy" id="1481888"/>
    <lineage>
        <taxon>Eukaryota</taxon>
        <taxon>Sar</taxon>
        <taxon>Alveolata</taxon>
        <taxon>Ciliophora</taxon>
        <taxon>Postciliodesmatophora</taxon>
        <taxon>Heterotrichea</taxon>
        <taxon>Heterotrichida</taxon>
        <taxon>Blepharismidae</taxon>
        <taxon>Blepharisma</taxon>
    </lineage>
</organism>
<dbReference type="InterPro" id="IPR016897">
    <property type="entry name" value="SKP1"/>
</dbReference>
<dbReference type="InterPro" id="IPR036296">
    <property type="entry name" value="SKP1-like_dim_sf"/>
</dbReference>
<name>A0AAU9JY81_9CILI</name>
<gene>
    <name evidence="6" type="ORF">BSTOLATCC_MIC56937</name>
</gene>
<dbReference type="InterPro" id="IPR001232">
    <property type="entry name" value="SKP1-like"/>
</dbReference>
<evidence type="ECO:0008006" key="8">
    <source>
        <dbReference type="Google" id="ProtNLM"/>
    </source>
</evidence>
<evidence type="ECO:0000259" key="5">
    <source>
        <dbReference type="Pfam" id="PF03931"/>
    </source>
</evidence>
<proteinExistence type="inferred from homology"/>
<dbReference type="AlphaFoldDB" id="A0AAU9JY81"/>
<dbReference type="GO" id="GO:0006511">
    <property type="term" value="P:ubiquitin-dependent protein catabolic process"/>
    <property type="evidence" value="ECO:0007669"/>
    <property type="project" value="InterPro"/>
</dbReference>
<feature type="domain" description="SKP1 component POZ" evidence="5">
    <location>
        <begin position="7"/>
        <end position="65"/>
    </location>
</feature>
<dbReference type="Gene3D" id="3.30.710.10">
    <property type="entry name" value="Potassium Channel Kv1.1, Chain A"/>
    <property type="match status" value="1"/>
</dbReference>
<evidence type="ECO:0000256" key="3">
    <source>
        <dbReference type="PIRNR" id="PIRNR028729"/>
    </source>
</evidence>
<sequence>MSSDGPQITLVAKDSVKVKVSVEFRNISHLIKSILEDSSPNEEISVEFIQEPVLAKIIEFAEHHHYRPPASPKCPLTSNILSDALSDDWDINFVKNLTREQLIDLIQAARYLDVKSLLDICIATLAASFKGKEIDDINREFNIIEDFTFEEEEKLKNDFPWVMDMDVKSIFHK</sequence>
<evidence type="ECO:0000313" key="7">
    <source>
        <dbReference type="Proteomes" id="UP001162131"/>
    </source>
</evidence>
<dbReference type="InterPro" id="IPR011333">
    <property type="entry name" value="SKP1/BTB/POZ_sf"/>
</dbReference>
<reference evidence="6" key="1">
    <citation type="submission" date="2021-09" db="EMBL/GenBank/DDBJ databases">
        <authorList>
            <consortium name="AG Swart"/>
            <person name="Singh M."/>
            <person name="Singh A."/>
            <person name="Seah K."/>
            <person name="Emmerich C."/>
        </authorList>
    </citation>
    <scope>NUCLEOTIDE SEQUENCE</scope>
    <source>
        <strain evidence="6">ATCC30299</strain>
    </source>
</reference>
<keyword evidence="2 3" id="KW-0833">Ubl conjugation pathway</keyword>
<dbReference type="InterPro" id="IPR016072">
    <property type="entry name" value="Skp1_comp_dimer"/>
</dbReference>
<evidence type="ECO:0000259" key="4">
    <source>
        <dbReference type="Pfam" id="PF01466"/>
    </source>
</evidence>
<dbReference type="InterPro" id="IPR016073">
    <property type="entry name" value="Skp1_comp_POZ"/>
</dbReference>
<dbReference type="EMBL" id="CAJZBQ010000055">
    <property type="protein sequence ID" value="CAG9332644.1"/>
    <property type="molecule type" value="Genomic_DNA"/>
</dbReference>
<evidence type="ECO:0000256" key="2">
    <source>
        <dbReference type="ARBA" id="ARBA00022786"/>
    </source>
</evidence>
<feature type="domain" description="SKP1 component dimerisation" evidence="4">
    <location>
        <begin position="115"/>
        <end position="161"/>
    </location>
</feature>
<protein>
    <recommendedName>
        <fullName evidence="8">SKP1-like protein</fullName>
    </recommendedName>
</protein>
<dbReference type="PIRSF" id="PIRSF028729">
    <property type="entry name" value="E3_ubiquit_lig_SCF_Skp"/>
    <property type="match status" value="1"/>
</dbReference>
<dbReference type="SMART" id="SM00512">
    <property type="entry name" value="Skp1"/>
    <property type="match status" value="1"/>
</dbReference>
<comment type="similarity">
    <text evidence="1 3">Belongs to the SKP1 family.</text>
</comment>
<dbReference type="Pfam" id="PF01466">
    <property type="entry name" value="Skp1"/>
    <property type="match status" value="1"/>
</dbReference>
<dbReference type="Pfam" id="PF03931">
    <property type="entry name" value="Skp1_POZ"/>
    <property type="match status" value="1"/>
</dbReference>
<evidence type="ECO:0000313" key="6">
    <source>
        <dbReference type="EMBL" id="CAG9332644.1"/>
    </source>
</evidence>
<dbReference type="PANTHER" id="PTHR11165">
    <property type="entry name" value="SKP1"/>
    <property type="match status" value="1"/>
</dbReference>
<dbReference type="SUPFAM" id="SSF54695">
    <property type="entry name" value="POZ domain"/>
    <property type="match status" value="1"/>
</dbReference>
<comment type="caution">
    <text evidence="6">The sequence shown here is derived from an EMBL/GenBank/DDBJ whole genome shotgun (WGS) entry which is preliminary data.</text>
</comment>
<accession>A0AAU9JY81</accession>
<evidence type="ECO:0000256" key="1">
    <source>
        <dbReference type="ARBA" id="ARBA00009993"/>
    </source>
</evidence>
<comment type="pathway">
    <text evidence="3">Protein modification; protein ubiquitination.</text>
</comment>